<accession>A0A1F4ZAR0</accession>
<evidence type="ECO:0008006" key="3">
    <source>
        <dbReference type="Google" id="ProtNLM"/>
    </source>
</evidence>
<name>A0A1F4ZAR0_9BACT</name>
<sequence length="65" mass="7238">MKGTKSLFNNPKYQGKHVLVVNQNVYAVKTANEASRLFDKLVKETGMIPTVTFVPKAQSLILVCK</sequence>
<dbReference type="STRING" id="1797259.A2989_02525"/>
<dbReference type="Proteomes" id="UP000177080">
    <property type="component" value="Unassembled WGS sequence"/>
</dbReference>
<organism evidence="1 2">
    <name type="scientific">Candidatus Amesbacteria bacterium RIFCSPLOWO2_01_FULL_48_25</name>
    <dbReference type="NCBI Taxonomy" id="1797259"/>
    <lineage>
        <taxon>Bacteria</taxon>
        <taxon>Candidatus Amesiibacteriota</taxon>
    </lineage>
</organism>
<evidence type="ECO:0000313" key="2">
    <source>
        <dbReference type="Proteomes" id="UP000177080"/>
    </source>
</evidence>
<comment type="caution">
    <text evidence="1">The sequence shown here is derived from an EMBL/GenBank/DDBJ whole genome shotgun (WGS) entry which is preliminary data.</text>
</comment>
<gene>
    <name evidence="1" type="ORF">A2989_02525</name>
</gene>
<protein>
    <recommendedName>
        <fullName evidence="3">DUF5678 domain-containing protein</fullName>
    </recommendedName>
</protein>
<dbReference type="EMBL" id="MEXN01000006">
    <property type="protein sequence ID" value="OGD03480.1"/>
    <property type="molecule type" value="Genomic_DNA"/>
</dbReference>
<proteinExistence type="predicted"/>
<evidence type="ECO:0000313" key="1">
    <source>
        <dbReference type="EMBL" id="OGD03480.1"/>
    </source>
</evidence>
<dbReference type="AlphaFoldDB" id="A0A1F4ZAR0"/>
<reference evidence="1 2" key="1">
    <citation type="journal article" date="2016" name="Nat. Commun.">
        <title>Thousands of microbial genomes shed light on interconnected biogeochemical processes in an aquifer system.</title>
        <authorList>
            <person name="Anantharaman K."/>
            <person name="Brown C.T."/>
            <person name="Hug L.A."/>
            <person name="Sharon I."/>
            <person name="Castelle C.J."/>
            <person name="Probst A.J."/>
            <person name="Thomas B.C."/>
            <person name="Singh A."/>
            <person name="Wilkins M.J."/>
            <person name="Karaoz U."/>
            <person name="Brodie E.L."/>
            <person name="Williams K.H."/>
            <person name="Hubbard S.S."/>
            <person name="Banfield J.F."/>
        </authorList>
    </citation>
    <scope>NUCLEOTIDE SEQUENCE [LARGE SCALE GENOMIC DNA]</scope>
</reference>